<organism evidence="2 3">
    <name type="scientific">Staphylococcus gallinarum</name>
    <dbReference type="NCBI Taxonomy" id="1293"/>
    <lineage>
        <taxon>Bacteria</taxon>
        <taxon>Bacillati</taxon>
        <taxon>Bacillota</taxon>
        <taxon>Bacilli</taxon>
        <taxon>Bacillales</taxon>
        <taxon>Staphylococcaceae</taxon>
        <taxon>Staphylococcus</taxon>
    </lineage>
</organism>
<protein>
    <submittedName>
        <fullName evidence="2">VOC family protein</fullName>
    </submittedName>
</protein>
<dbReference type="EMBL" id="QYJN01000001">
    <property type="protein sequence ID" value="RIP37098.1"/>
    <property type="molecule type" value="Genomic_DNA"/>
</dbReference>
<evidence type="ECO:0000313" key="3">
    <source>
        <dbReference type="Proteomes" id="UP000265541"/>
    </source>
</evidence>
<dbReference type="Proteomes" id="UP000265541">
    <property type="component" value="Unassembled WGS sequence"/>
</dbReference>
<dbReference type="OrthoDB" id="2703022at2"/>
<comment type="caution">
    <text evidence="2">The sequence shown here is derived from an EMBL/GenBank/DDBJ whole genome shotgun (WGS) entry which is preliminary data.</text>
</comment>
<dbReference type="RefSeq" id="WP_119483913.1">
    <property type="nucleotide sequence ID" value="NZ_QYJN01000001.1"/>
</dbReference>
<dbReference type="Pfam" id="PF18711">
    <property type="entry name" value="TxDE"/>
    <property type="match status" value="1"/>
</dbReference>
<dbReference type="Gene3D" id="3.10.180.10">
    <property type="entry name" value="2,3-Dihydroxybiphenyl 1,2-Dioxygenase, domain 1"/>
    <property type="match status" value="1"/>
</dbReference>
<sequence length="221" mass="26124">MKFEQIILFTSNFSETLQFYDEILECPIIEIDVDYFKVKIGETTLCFQRSEDNIQPYYHFAIDIPYNYFYEMKQHFQNILFLLMEDGKHSAYCETFVAQSMYFNDPSGNIVELIARASNITDEPEFSRVSEMSFVCNDLTALYPALSTYNVTVYNREPFNPNQLNYIGDSNDESYLLLIPEQRKWLFSDKLSQAYPLIIQTEYFELSYTLDAHWTLEPVTK</sequence>
<proteinExistence type="predicted"/>
<name>A0A3A0W7U8_STAGA</name>
<dbReference type="InterPro" id="IPR040553">
    <property type="entry name" value="TxDE"/>
</dbReference>
<accession>A0A3A0W7U8</accession>
<reference evidence="2 3" key="1">
    <citation type="journal article" date="2016" name="Front. Microbiol.">
        <title>Comprehensive Phylogenetic Analysis of Bovine Non-aureus Staphylococci Species Based on Whole-Genome Sequencing.</title>
        <authorList>
            <person name="Naushad S."/>
            <person name="Barkema H.W."/>
            <person name="Luby C."/>
            <person name="Condas L.A."/>
            <person name="Nobrega D.B."/>
            <person name="Carson D.A."/>
            <person name="De Buck J."/>
        </authorList>
    </citation>
    <scope>NUCLEOTIDE SEQUENCE [LARGE SCALE GENOMIC DNA]</scope>
    <source>
        <strain evidence="2 3">SNUC 4781</strain>
    </source>
</reference>
<gene>
    <name evidence="2" type="ORF">BUZ14_00705</name>
</gene>
<dbReference type="AlphaFoldDB" id="A0A3A0W7U8"/>
<evidence type="ECO:0000259" key="1">
    <source>
        <dbReference type="Pfam" id="PF18711"/>
    </source>
</evidence>
<evidence type="ECO:0000313" key="2">
    <source>
        <dbReference type="EMBL" id="RIP37098.1"/>
    </source>
</evidence>
<feature type="domain" description="Toxoflavin-degrading enzyme" evidence="1">
    <location>
        <begin position="129"/>
        <end position="183"/>
    </location>
</feature>
<dbReference type="InterPro" id="IPR029068">
    <property type="entry name" value="Glyas_Bleomycin-R_OHBP_Dase"/>
</dbReference>
<dbReference type="SUPFAM" id="SSF54593">
    <property type="entry name" value="Glyoxalase/Bleomycin resistance protein/Dihydroxybiphenyl dioxygenase"/>
    <property type="match status" value="1"/>
</dbReference>